<dbReference type="Proteomes" id="UP000054166">
    <property type="component" value="Unassembled WGS sequence"/>
</dbReference>
<sequence>MKFLSLVTTVFMIATAALAQNITIGSPANNTKVSPGETIIVQIMKPNGLSSSMDISAVIAINTCTTSCPSLPQQQLGVVVFAGPFSPVQSGFGYAAQNYTVQLPSSLPTGKEVLLIALHFGLIGAGPAAEVDGASISLLVE</sequence>
<dbReference type="Pfam" id="PF19271">
    <property type="entry name" value="Nis1"/>
    <property type="match status" value="1"/>
</dbReference>
<evidence type="ECO:0000313" key="2">
    <source>
        <dbReference type="EMBL" id="KIM73515.1"/>
    </source>
</evidence>
<dbReference type="InterPro" id="IPR045469">
    <property type="entry name" value="Nis1"/>
</dbReference>
<keyword evidence="1" id="KW-0732">Signal</keyword>
<proteinExistence type="predicted"/>
<reference evidence="3" key="2">
    <citation type="submission" date="2015-01" db="EMBL/GenBank/DDBJ databases">
        <title>Evolutionary Origins and Diversification of the Mycorrhizal Mutualists.</title>
        <authorList>
            <consortium name="DOE Joint Genome Institute"/>
            <consortium name="Mycorrhizal Genomics Consortium"/>
            <person name="Kohler A."/>
            <person name="Kuo A."/>
            <person name="Nagy L.G."/>
            <person name="Floudas D."/>
            <person name="Copeland A."/>
            <person name="Barry K.W."/>
            <person name="Cichocki N."/>
            <person name="Veneault-Fourrey C."/>
            <person name="LaButti K."/>
            <person name="Lindquist E.A."/>
            <person name="Lipzen A."/>
            <person name="Lundell T."/>
            <person name="Morin E."/>
            <person name="Murat C."/>
            <person name="Riley R."/>
            <person name="Ohm R."/>
            <person name="Sun H."/>
            <person name="Tunlid A."/>
            <person name="Henrissat B."/>
            <person name="Grigoriev I.V."/>
            <person name="Hibbett D.S."/>
            <person name="Martin F."/>
        </authorList>
    </citation>
    <scope>NUCLEOTIDE SEQUENCE [LARGE SCALE GENOMIC DNA]</scope>
    <source>
        <strain evidence="3">F 1598</strain>
    </source>
</reference>
<name>A0A0C3ELQ3_PILCF</name>
<dbReference type="EMBL" id="KN833080">
    <property type="protein sequence ID" value="KIM73515.1"/>
    <property type="molecule type" value="Genomic_DNA"/>
</dbReference>
<feature type="signal peptide" evidence="1">
    <location>
        <begin position="1"/>
        <end position="19"/>
    </location>
</feature>
<evidence type="ECO:0000313" key="3">
    <source>
        <dbReference type="Proteomes" id="UP000054166"/>
    </source>
</evidence>
<protein>
    <submittedName>
        <fullName evidence="2">Uncharacterized protein</fullName>
    </submittedName>
</protein>
<feature type="chain" id="PRO_5002164150" evidence="1">
    <location>
        <begin position="20"/>
        <end position="141"/>
    </location>
</feature>
<dbReference type="HOGENOM" id="CLU_137500_0_0_1"/>
<evidence type="ECO:0000256" key="1">
    <source>
        <dbReference type="SAM" id="SignalP"/>
    </source>
</evidence>
<organism evidence="2 3">
    <name type="scientific">Piloderma croceum (strain F 1598)</name>
    <dbReference type="NCBI Taxonomy" id="765440"/>
    <lineage>
        <taxon>Eukaryota</taxon>
        <taxon>Fungi</taxon>
        <taxon>Dikarya</taxon>
        <taxon>Basidiomycota</taxon>
        <taxon>Agaricomycotina</taxon>
        <taxon>Agaricomycetes</taxon>
        <taxon>Agaricomycetidae</taxon>
        <taxon>Atheliales</taxon>
        <taxon>Atheliaceae</taxon>
        <taxon>Piloderma</taxon>
    </lineage>
</organism>
<dbReference type="OrthoDB" id="2841294at2759"/>
<dbReference type="AlphaFoldDB" id="A0A0C3ELQ3"/>
<gene>
    <name evidence="2" type="ORF">PILCRDRAFT_829099</name>
</gene>
<dbReference type="InParanoid" id="A0A0C3ELQ3"/>
<reference evidence="2 3" key="1">
    <citation type="submission" date="2014-04" db="EMBL/GenBank/DDBJ databases">
        <authorList>
            <consortium name="DOE Joint Genome Institute"/>
            <person name="Kuo A."/>
            <person name="Tarkka M."/>
            <person name="Buscot F."/>
            <person name="Kohler A."/>
            <person name="Nagy L.G."/>
            <person name="Floudas D."/>
            <person name="Copeland A."/>
            <person name="Barry K.W."/>
            <person name="Cichocki N."/>
            <person name="Veneault-Fourrey C."/>
            <person name="LaButti K."/>
            <person name="Lindquist E.A."/>
            <person name="Lipzen A."/>
            <person name="Lundell T."/>
            <person name="Morin E."/>
            <person name="Murat C."/>
            <person name="Sun H."/>
            <person name="Tunlid A."/>
            <person name="Henrissat B."/>
            <person name="Grigoriev I.V."/>
            <person name="Hibbett D.S."/>
            <person name="Martin F."/>
            <person name="Nordberg H.P."/>
            <person name="Cantor M.N."/>
            <person name="Hua S.X."/>
        </authorList>
    </citation>
    <scope>NUCLEOTIDE SEQUENCE [LARGE SCALE GENOMIC DNA]</scope>
    <source>
        <strain evidence="2 3">F 1598</strain>
    </source>
</reference>
<keyword evidence="3" id="KW-1185">Reference proteome</keyword>
<accession>A0A0C3ELQ3</accession>